<sequence length="70" mass="7377">MKTITKKLGVVLLAVLITGLSPTVSLQAMSTKADDIQEVDIADVDKKAVDAAQAKIKEYTGNTYPLGTAL</sequence>
<evidence type="ECO:0000256" key="1">
    <source>
        <dbReference type="SAM" id="SignalP"/>
    </source>
</evidence>
<feature type="chain" id="PRO_5045272835" evidence="1">
    <location>
        <begin position="29"/>
        <end position="70"/>
    </location>
</feature>
<comment type="caution">
    <text evidence="2">The sequence shown here is derived from an EMBL/GenBank/DDBJ whole genome shotgun (WGS) entry which is preliminary data.</text>
</comment>
<name>A0ABM9FWV7_9BACL</name>
<evidence type="ECO:0000313" key="2">
    <source>
        <dbReference type="EMBL" id="CAH8243662.1"/>
    </source>
</evidence>
<keyword evidence="1" id="KW-0732">Signal</keyword>
<reference evidence="2" key="1">
    <citation type="submission" date="2022-06" db="EMBL/GenBank/DDBJ databases">
        <authorList>
            <person name="Dietemann V."/>
            <person name="Ory F."/>
            <person name="Dainat B."/>
            <person name="Oberhansli S."/>
        </authorList>
    </citation>
    <scope>NUCLEOTIDE SEQUENCE</scope>
    <source>
        <strain evidence="2">Ena-SAMPLE-TAB-26-04-2022-14:26:32:270-5432</strain>
    </source>
</reference>
<dbReference type="RefSeq" id="WP_213426671.1">
    <property type="nucleotide sequence ID" value="NZ_AP031286.1"/>
</dbReference>
<proteinExistence type="predicted"/>
<accession>A0ABM9FWV7</accession>
<dbReference type="EMBL" id="CALYLO010000001">
    <property type="protein sequence ID" value="CAH8243662.1"/>
    <property type="molecule type" value="Genomic_DNA"/>
</dbReference>
<gene>
    <name evidence="2" type="ORF">WJ0W_000902</name>
</gene>
<organism evidence="2 3">
    <name type="scientific">Paenibacillus melissococcoides</name>
    <dbReference type="NCBI Taxonomy" id="2912268"/>
    <lineage>
        <taxon>Bacteria</taxon>
        <taxon>Bacillati</taxon>
        <taxon>Bacillota</taxon>
        <taxon>Bacilli</taxon>
        <taxon>Bacillales</taxon>
        <taxon>Paenibacillaceae</taxon>
        <taxon>Paenibacillus</taxon>
    </lineage>
</organism>
<evidence type="ECO:0000313" key="3">
    <source>
        <dbReference type="Proteomes" id="UP001154322"/>
    </source>
</evidence>
<protein>
    <submittedName>
        <fullName evidence="2">Uncharacterized protein</fullName>
    </submittedName>
</protein>
<keyword evidence="3" id="KW-1185">Reference proteome</keyword>
<feature type="signal peptide" evidence="1">
    <location>
        <begin position="1"/>
        <end position="28"/>
    </location>
</feature>
<dbReference type="Proteomes" id="UP001154322">
    <property type="component" value="Unassembled WGS sequence"/>
</dbReference>